<feature type="non-terminal residue" evidence="1">
    <location>
        <position position="1"/>
    </location>
</feature>
<comment type="caution">
    <text evidence="1">The sequence shown here is derived from an EMBL/GenBank/DDBJ whole genome shotgun (WGS) entry which is preliminary data.</text>
</comment>
<gene>
    <name evidence="1" type="ORF">S01H4_49984</name>
</gene>
<name>X1CA73_9ZZZZ</name>
<evidence type="ECO:0000313" key="1">
    <source>
        <dbReference type="EMBL" id="GAG90147.1"/>
    </source>
</evidence>
<feature type="non-terminal residue" evidence="1">
    <location>
        <position position="272"/>
    </location>
</feature>
<reference evidence="1" key="1">
    <citation type="journal article" date="2014" name="Front. Microbiol.">
        <title>High frequency of phylogenetically diverse reductive dehalogenase-homologous genes in deep subseafloor sedimentary metagenomes.</title>
        <authorList>
            <person name="Kawai M."/>
            <person name="Futagami T."/>
            <person name="Toyoda A."/>
            <person name="Takaki Y."/>
            <person name="Nishi S."/>
            <person name="Hori S."/>
            <person name="Arai W."/>
            <person name="Tsubouchi T."/>
            <person name="Morono Y."/>
            <person name="Uchiyama I."/>
            <person name="Ito T."/>
            <person name="Fujiyama A."/>
            <person name="Inagaki F."/>
            <person name="Takami H."/>
        </authorList>
    </citation>
    <scope>NUCLEOTIDE SEQUENCE</scope>
    <source>
        <strain evidence="1">Expedition CK06-06</strain>
    </source>
</reference>
<sequence>GETGRDYRELFFEHDIMIIGPSDKGNALDNNYADGKSNSSGSQVHSFAYNPEPGDRVLMRFGKEIIGVGQIPDEDNYQYSFDERFRCVYGWDLCHCRRVIWTPKEYELGSLTKVYRDTKQKPSFTQVHEKHILNKVYTINNSNFNRSLEKMPEIDTSVYSDEELGIQLFRAGISNKNIEDIVKALQQAERLCYWYWSDQCGQRPTENEVVSHIILPLFLGLGWSHQQIAVEWNKIDMAFFKNTPTTPEKCVMVLEAKGLGSALSEVLHQPKD</sequence>
<proteinExistence type="predicted"/>
<dbReference type="EMBL" id="BART01028329">
    <property type="protein sequence ID" value="GAG90147.1"/>
    <property type="molecule type" value="Genomic_DNA"/>
</dbReference>
<protein>
    <submittedName>
        <fullName evidence="1">Uncharacterized protein</fullName>
    </submittedName>
</protein>
<dbReference type="AlphaFoldDB" id="X1CA73"/>
<organism evidence="1">
    <name type="scientific">marine sediment metagenome</name>
    <dbReference type="NCBI Taxonomy" id="412755"/>
    <lineage>
        <taxon>unclassified sequences</taxon>
        <taxon>metagenomes</taxon>
        <taxon>ecological metagenomes</taxon>
    </lineage>
</organism>
<accession>X1CA73</accession>